<accession>A0A1T4MVE8</accession>
<dbReference type="InterPro" id="IPR003337">
    <property type="entry name" value="Trehalose_PPase"/>
</dbReference>
<dbReference type="InterPro" id="IPR023214">
    <property type="entry name" value="HAD_sf"/>
</dbReference>
<evidence type="ECO:0000256" key="1">
    <source>
        <dbReference type="ARBA" id="ARBA00000500"/>
    </source>
</evidence>
<comment type="similarity">
    <text evidence="3 6">Belongs to the trehalose phosphatase family.</text>
</comment>
<evidence type="ECO:0000313" key="7">
    <source>
        <dbReference type="EMBL" id="SJZ71090.1"/>
    </source>
</evidence>
<comment type="function">
    <text evidence="5 6">Removes the phosphate from trehalose 6-phosphate to produce free trehalose.</text>
</comment>
<dbReference type="PANTHER" id="PTHR43768:SF3">
    <property type="entry name" value="TREHALOSE 6-PHOSPHATE PHOSPHATASE"/>
    <property type="match status" value="1"/>
</dbReference>
<keyword evidence="6" id="KW-0460">Magnesium</keyword>
<dbReference type="NCBIfam" id="TIGR00685">
    <property type="entry name" value="T6PP"/>
    <property type="match status" value="1"/>
</dbReference>
<dbReference type="NCBIfam" id="TIGR01484">
    <property type="entry name" value="HAD-SF-IIB"/>
    <property type="match status" value="1"/>
</dbReference>
<gene>
    <name evidence="7" type="ORF">SAMN02745885_00731</name>
</gene>
<dbReference type="OrthoDB" id="9797743at2"/>
<dbReference type="EC" id="3.1.3.12" evidence="6"/>
<organism evidence="7 8">
    <name type="scientific">Carboxydocella sporoproducens DSM 16521</name>
    <dbReference type="NCBI Taxonomy" id="1121270"/>
    <lineage>
        <taxon>Bacteria</taxon>
        <taxon>Bacillati</taxon>
        <taxon>Bacillota</taxon>
        <taxon>Clostridia</taxon>
        <taxon>Eubacteriales</taxon>
        <taxon>Clostridiales Family XVI. Incertae Sedis</taxon>
        <taxon>Carboxydocella</taxon>
    </lineage>
</organism>
<evidence type="ECO:0000256" key="2">
    <source>
        <dbReference type="ARBA" id="ARBA00005199"/>
    </source>
</evidence>
<comment type="catalytic activity">
    <reaction evidence="1 6">
        <text>alpha,alpha-trehalose 6-phosphate + H2O = alpha,alpha-trehalose + phosphate</text>
        <dbReference type="Rhea" id="RHEA:23420"/>
        <dbReference type="ChEBI" id="CHEBI:15377"/>
        <dbReference type="ChEBI" id="CHEBI:16551"/>
        <dbReference type="ChEBI" id="CHEBI:43474"/>
        <dbReference type="ChEBI" id="CHEBI:58429"/>
        <dbReference type="EC" id="3.1.3.12"/>
    </reaction>
</comment>
<dbReference type="Gene3D" id="3.30.70.1020">
    <property type="entry name" value="Trehalose-6-phosphate phosphatase related protein, domain 2"/>
    <property type="match status" value="1"/>
</dbReference>
<dbReference type="InterPro" id="IPR006379">
    <property type="entry name" value="HAD-SF_hydro_IIB"/>
</dbReference>
<evidence type="ECO:0000256" key="4">
    <source>
        <dbReference type="ARBA" id="ARBA00022801"/>
    </source>
</evidence>
<sequence>MRSSRKLLLMTDYDGTLVPLREKPELAVPDQQLLDLLTELTERQEQIIAIISGRDLQQLKQFFPIPGLCLVGGHGGQILWPGGEVENCFDSAAVAAVAARIGEMADKIMSRECGFLLEYKQTGVAVHYRLAPPQLATEKIRQLLSQVRQWLPVDWEILSGKKVLEFKPACTSKGNALLRLLQRWPHFWPVYLGDDVTDESAFQVLARRGTGILVADLPRPTAAHFRLRDYREVRQLLKTGISCLFC</sequence>
<keyword evidence="8" id="KW-1185">Reference proteome</keyword>
<dbReference type="UniPathway" id="UPA00299"/>
<keyword evidence="4 6" id="KW-0378">Hydrolase</keyword>
<proteinExistence type="inferred from homology"/>
<dbReference type="SUPFAM" id="SSF56784">
    <property type="entry name" value="HAD-like"/>
    <property type="match status" value="1"/>
</dbReference>
<name>A0A1T4MVE8_9FIRM</name>
<dbReference type="Proteomes" id="UP000189933">
    <property type="component" value="Unassembled WGS sequence"/>
</dbReference>
<dbReference type="RefSeq" id="WP_078664837.1">
    <property type="nucleotide sequence ID" value="NZ_FUXM01000005.1"/>
</dbReference>
<reference evidence="8" key="1">
    <citation type="submission" date="2017-02" db="EMBL/GenBank/DDBJ databases">
        <authorList>
            <person name="Varghese N."/>
            <person name="Submissions S."/>
        </authorList>
    </citation>
    <scope>NUCLEOTIDE SEQUENCE [LARGE SCALE GENOMIC DNA]</scope>
    <source>
        <strain evidence="8">DSM 16521</strain>
    </source>
</reference>
<comment type="cofactor">
    <cofactor evidence="6">
        <name>Mg(2+)</name>
        <dbReference type="ChEBI" id="CHEBI:18420"/>
    </cofactor>
</comment>
<keyword evidence="6" id="KW-0479">Metal-binding</keyword>
<dbReference type="Pfam" id="PF02358">
    <property type="entry name" value="Trehalose_PPase"/>
    <property type="match status" value="1"/>
</dbReference>
<dbReference type="GO" id="GO:0046872">
    <property type="term" value="F:metal ion binding"/>
    <property type="evidence" value="ECO:0007669"/>
    <property type="project" value="UniProtKB-KW"/>
</dbReference>
<protein>
    <recommendedName>
        <fullName evidence="6">Trehalose 6-phosphate phosphatase</fullName>
        <ecNumber evidence="6">3.1.3.12</ecNumber>
    </recommendedName>
</protein>
<comment type="pathway">
    <text evidence="2 6">Glycan biosynthesis; trehalose biosynthesis.</text>
</comment>
<dbReference type="GO" id="GO:0005992">
    <property type="term" value="P:trehalose biosynthetic process"/>
    <property type="evidence" value="ECO:0007669"/>
    <property type="project" value="UniProtKB-UniPathway"/>
</dbReference>
<evidence type="ECO:0000256" key="5">
    <source>
        <dbReference type="ARBA" id="ARBA00024179"/>
    </source>
</evidence>
<dbReference type="PANTHER" id="PTHR43768">
    <property type="entry name" value="TREHALOSE 6-PHOSPHATE PHOSPHATASE"/>
    <property type="match status" value="1"/>
</dbReference>
<dbReference type="InterPro" id="IPR036412">
    <property type="entry name" value="HAD-like_sf"/>
</dbReference>
<dbReference type="GO" id="GO:0004805">
    <property type="term" value="F:trehalose-phosphatase activity"/>
    <property type="evidence" value="ECO:0007669"/>
    <property type="project" value="UniProtKB-EC"/>
</dbReference>
<dbReference type="Gene3D" id="3.40.50.1000">
    <property type="entry name" value="HAD superfamily/HAD-like"/>
    <property type="match status" value="1"/>
</dbReference>
<evidence type="ECO:0000256" key="3">
    <source>
        <dbReference type="ARBA" id="ARBA00008770"/>
    </source>
</evidence>
<dbReference type="InterPro" id="IPR044651">
    <property type="entry name" value="OTSB-like"/>
</dbReference>
<evidence type="ECO:0000313" key="8">
    <source>
        <dbReference type="Proteomes" id="UP000189933"/>
    </source>
</evidence>
<dbReference type="EMBL" id="FUXM01000005">
    <property type="protein sequence ID" value="SJZ71090.1"/>
    <property type="molecule type" value="Genomic_DNA"/>
</dbReference>
<evidence type="ECO:0000256" key="6">
    <source>
        <dbReference type="RuleBase" id="RU361117"/>
    </source>
</evidence>
<dbReference type="AlphaFoldDB" id="A0A1T4MVE8"/>